<sequence>MPATLTSLRIRNLALVEELAWTLLPGFTAITGETGSGKSIIVGALKLILGERADKTLVRTGAESCTVEAVFQFDDTKALNRELEEFGVEPCEGGELILKRVFSATGTNRQFINGSPTTLAVLKQLGDGLVDLHGPHDHQSLLADAKQRSLLDSFAGADALLEKYEEQFRKLNQLIDEHTELSTSEAALEREVDLLRHQVHEIEAAQLKPDEEGELLAKYNVGANSRRLMELSTQAVGRLSEEEDAVLGRLTEIGKLIRDLERLDPAAARFSESHLRAATELEDLVQSLQDYAQEMDLDPERLAQMEERVSLFETLKRKYGGSLKEVIAFGDQAGERLRKIESRGTELARLASEIEIGHKAVQEAGRKLNAKRAAAAPKLATSVTSQLRDLGFKKSDFRVGLNALEKPGPHGLESIEFLFAPNPGEPPKPLKAIASSGEISRVMLAVKSSLAAQDTIPLLVFDEIDANVGGEIAHAVGAKMKSLAGEHQVLCISHLPQVAAQANTQFVVTKEFTRDRTTSQLEKVEGKARVEEIARMLGGKSDSALAHAKTLLGAK</sequence>
<evidence type="ECO:0000256" key="1">
    <source>
        <dbReference type="ARBA" id="ARBA00003618"/>
    </source>
</evidence>
<feature type="coiled-coil region" evidence="10">
    <location>
        <begin position="154"/>
        <end position="205"/>
    </location>
</feature>
<dbReference type="GO" id="GO:0009432">
    <property type="term" value="P:SOS response"/>
    <property type="evidence" value="ECO:0007669"/>
    <property type="project" value="TreeGrafter"/>
</dbReference>
<evidence type="ECO:0000256" key="7">
    <source>
        <dbReference type="ARBA" id="ARBA00023204"/>
    </source>
</evidence>
<dbReference type="InParanoid" id="B4D0N9"/>
<evidence type="ECO:0000256" key="8">
    <source>
        <dbReference type="ARBA" id="ARBA00033408"/>
    </source>
</evidence>
<proteinExistence type="inferred from homology"/>
<dbReference type="Proteomes" id="UP000005824">
    <property type="component" value="Unassembled WGS sequence"/>
</dbReference>
<dbReference type="GO" id="GO:0006310">
    <property type="term" value="P:DNA recombination"/>
    <property type="evidence" value="ECO:0007669"/>
    <property type="project" value="InterPro"/>
</dbReference>
<protein>
    <recommendedName>
        <fullName evidence="3 9">DNA repair protein RecN</fullName>
    </recommendedName>
    <alternativeName>
        <fullName evidence="8 9">Recombination protein N</fullName>
    </alternativeName>
</protein>
<dbReference type="RefSeq" id="WP_006979815.1">
    <property type="nucleotide sequence ID" value="NZ_ABVL01000006.1"/>
</dbReference>
<dbReference type="Pfam" id="PF02463">
    <property type="entry name" value="SMC_N"/>
    <property type="match status" value="1"/>
</dbReference>
<keyword evidence="6" id="KW-0067">ATP-binding</keyword>
<evidence type="ECO:0000256" key="5">
    <source>
        <dbReference type="ARBA" id="ARBA00022763"/>
    </source>
</evidence>
<keyword evidence="13" id="KW-1185">Reference proteome</keyword>
<name>B4D0N9_9BACT</name>
<dbReference type="GO" id="GO:0005524">
    <property type="term" value="F:ATP binding"/>
    <property type="evidence" value="ECO:0007669"/>
    <property type="project" value="UniProtKB-KW"/>
</dbReference>
<evidence type="ECO:0000313" key="13">
    <source>
        <dbReference type="Proteomes" id="UP000005824"/>
    </source>
</evidence>
<dbReference type="SUPFAM" id="SSF52540">
    <property type="entry name" value="P-loop containing nucleoside triphosphate hydrolases"/>
    <property type="match status" value="1"/>
</dbReference>
<evidence type="ECO:0000256" key="2">
    <source>
        <dbReference type="ARBA" id="ARBA00009441"/>
    </source>
</evidence>
<dbReference type="InterPro" id="IPR004604">
    <property type="entry name" value="DNA_recomb/repair_RecN"/>
</dbReference>
<keyword evidence="10" id="KW-0175">Coiled coil</keyword>
<keyword evidence="7 9" id="KW-0234">DNA repair</keyword>
<evidence type="ECO:0000256" key="3">
    <source>
        <dbReference type="ARBA" id="ARBA00021315"/>
    </source>
</evidence>
<dbReference type="PANTHER" id="PTHR11059:SF0">
    <property type="entry name" value="DNA REPAIR PROTEIN RECN"/>
    <property type="match status" value="1"/>
</dbReference>
<evidence type="ECO:0000256" key="4">
    <source>
        <dbReference type="ARBA" id="ARBA00022741"/>
    </source>
</evidence>
<dbReference type="STRING" id="497964.CfE428DRAFT_2490"/>
<dbReference type="GO" id="GO:0043590">
    <property type="term" value="C:bacterial nucleoid"/>
    <property type="evidence" value="ECO:0007669"/>
    <property type="project" value="TreeGrafter"/>
</dbReference>
<evidence type="ECO:0000256" key="10">
    <source>
        <dbReference type="SAM" id="Coils"/>
    </source>
</evidence>
<dbReference type="Gene3D" id="3.40.50.300">
    <property type="entry name" value="P-loop containing nucleotide triphosphate hydrolases"/>
    <property type="match status" value="2"/>
</dbReference>
<accession>B4D0N9</accession>
<evidence type="ECO:0000256" key="6">
    <source>
        <dbReference type="ARBA" id="ARBA00022840"/>
    </source>
</evidence>
<dbReference type="eggNOG" id="COG0497">
    <property type="taxonomic scope" value="Bacteria"/>
</dbReference>
<evidence type="ECO:0000259" key="11">
    <source>
        <dbReference type="Pfam" id="PF02463"/>
    </source>
</evidence>
<comment type="similarity">
    <text evidence="2 9">Belongs to the RecN family.</text>
</comment>
<dbReference type="PIRSF" id="PIRSF003128">
    <property type="entry name" value="RecN"/>
    <property type="match status" value="1"/>
</dbReference>
<evidence type="ECO:0000313" key="12">
    <source>
        <dbReference type="EMBL" id="EDY19901.1"/>
    </source>
</evidence>
<keyword evidence="4" id="KW-0547">Nucleotide-binding</keyword>
<dbReference type="PANTHER" id="PTHR11059">
    <property type="entry name" value="DNA REPAIR PROTEIN RECN"/>
    <property type="match status" value="1"/>
</dbReference>
<dbReference type="FunFam" id="3.40.50.300:FF:000319">
    <property type="entry name" value="DNA repair protein RecN"/>
    <property type="match status" value="1"/>
</dbReference>
<evidence type="ECO:0000256" key="9">
    <source>
        <dbReference type="PIRNR" id="PIRNR003128"/>
    </source>
</evidence>
<comment type="function">
    <text evidence="1 9">May be involved in recombinational repair of damaged DNA.</text>
</comment>
<keyword evidence="5 9" id="KW-0227">DNA damage</keyword>
<dbReference type="EMBL" id="ABVL01000006">
    <property type="protein sequence ID" value="EDY19901.1"/>
    <property type="molecule type" value="Genomic_DNA"/>
</dbReference>
<dbReference type="GO" id="GO:0006281">
    <property type="term" value="P:DNA repair"/>
    <property type="evidence" value="ECO:0007669"/>
    <property type="project" value="UniProtKB-KW"/>
</dbReference>
<gene>
    <name evidence="12" type="ORF">CfE428DRAFT_2490</name>
</gene>
<comment type="caution">
    <text evidence="12">The sequence shown here is derived from an EMBL/GenBank/DDBJ whole genome shotgun (WGS) entry which is preliminary data.</text>
</comment>
<dbReference type="FunCoup" id="B4D0N9">
    <property type="interactions" value="439"/>
</dbReference>
<dbReference type="InterPro" id="IPR003395">
    <property type="entry name" value="RecF/RecN/SMC_N"/>
</dbReference>
<feature type="domain" description="RecF/RecN/SMC N-terminal" evidence="11">
    <location>
        <begin position="16"/>
        <end position="510"/>
    </location>
</feature>
<reference evidence="12 13" key="1">
    <citation type="journal article" date="2011" name="J. Bacteriol.">
        <title>Genome sequence of Chthoniobacter flavus Ellin428, an aerobic heterotrophic soil bacterium.</title>
        <authorList>
            <person name="Kant R."/>
            <person name="van Passel M.W."/>
            <person name="Palva A."/>
            <person name="Lucas S."/>
            <person name="Lapidus A."/>
            <person name="Glavina Del Rio T."/>
            <person name="Dalin E."/>
            <person name="Tice H."/>
            <person name="Bruce D."/>
            <person name="Goodwin L."/>
            <person name="Pitluck S."/>
            <person name="Larimer F.W."/>
            <person name="Land M.L."/>
            <person name="Hauser L."/>
            <person name="Sangwan P."/>
            <person name="de Vos W.M."/>
            <person name="Janssen P.H."/>
            <person name="Smidt H."/>
        </authorList>
    </citation>
    <scope>NUCLEOTIDE SEQUENCE [LARGE SCALE GENOMIC DNA]</scope>
    <source>
        <strain evidence="12 13">Ellin428</strain>
    </source>
</reference>
<dbReference type="AlphaFoldDB" id="B4D0N9"/>
<organism evidence="12 13">
    <name type="scientific">Chthoniobacter flavus Ellin428</name>
    <dbReference type="NCBI Taxonomy" id="497964"/>
    <lineage>
        <taxon>Bacteria</taxon>
        <taxon>Pseudomonadati</taxon>
        <taxon>Verrucomicrobiota</taxon>
        <taxon>Spartobacteria</taxon>
        <taxon>Chthoniobacterales</taxon>
        <taxon>Chthoniobacteraceae</taxon>
        <taxon>Chthoniobacter</taxon>
    </lineage>
</organism>
<dbReference type="CDD" id="cd03241">
    <property type="entry name" value="ABC_RecN"/>
    <property type="match status" value="2"/>
</dbReference>
<dbReference type="NCBIfam" id="TIGR00634">
    <property type="entry name" value="recN"/>
    <property type="match status" value="1"/>
</dbReference>
<dbReference type="InterPro" id="IPR027417">
    <property type="entry name" value="P-loop_NTPase"/>
</dbReference>